<keyword evidence="2" id="KW-1185">Reference proteome</keyword>
<protein>
    <submittedName>
        <fullName evidence="1">Uncharacterized protein</fullName>
    </submittedName>
</protein>
<evidence type="ECO:0000313" key="2">
    <source>
        <dbReference type="Proteomes" id="UP000828941"/>
    </source>
</evidence>
<gene>
    <name evidence="1" type="ORF">L6164_023238</name>
</gene>
<comment type="caution">
    <text evidence="1">The sequence shown here is derived from an EMBL/GenBank/DDBJ whole genome shotgun (WGS) entry which is preliminary data.</text>
</comment>
<dbReference type="EMBL" id="CM039434">
    <property type="protein sequence ID" value="KAI4323650.1"/>
    <property type="molecule type" value="Genomic_DNA"/>
</dbReference>
<dbReference type="Proteomes" id="UP000828941">
    <property type="component" value="Chromosome 9"/>
</dbReference>
<accession>A0ACB9MHQ8</accession>
<sequence>MQLKVPLEVPTEPAPVIVTPPTSSGSSSDATAPNRESRSNNSSPESITSEETPPRKFFETACPGAYSYAYDDVNTGICSPADYTITFCPVYNSRTGSSLLATNSVLVE</sequence>
<reference evidence="1 2" key="1">
    <citation type="journal article" date="2022" name="DNA Res.">
        <title>Chromosomal-level genome assembly of the orchid tree Bauhinia variegata (Leguminosae; Cercidoideae) supports the allotetraploid origin hypothesis of Bauhinia.</title>
        <authorList>
            <person name="Zhong Y."/>
            <person name="Chen Y."/>
            <person name="Zheng D."/>
            <person name="Pang J."/>
            <person name="Liu Y."/>
            <person name="Luo S."/>
            <person name="Meng S."/>
            <person name="Qian L."/>
            <person name="Wei D."/>
            <person name="Dai S."/>
            <person name="Zhou R."/>
        </authorList>
    </citation>
    <scope>NUCLEOTIDE SEQUENCE [LARGE SCALE GENOMIC DNA]</scope>
    <source>
        <strain evidence="1">BV-YZ2020</strain>
    </source>
</reference>
<organism evidence="1 2">
    <name type="scientific">Bauhinia variegata</name>
    <name type="common">Purple orchid tree</name>
    <name type="synonym">Phanera variegata</name>
    <dbReference type="NCBI Taxonomy" id="167791"/>
    <lineage>
        <taxon>Eukaryota</taxon>
        <taxon>Viridiplantae</taxon>
        <taxon>Streptophyta</taxon>
        <taxon>Embryophyta</taxon>
        <taxon>Tracheophyta</taxon>
        <taxon>Spermatophyta</taxon>
        <taxon>Magnoliopsida</taxon>
        <taxon>eudicotyledons</taxon>
        <taxon>Gunneridae</taxon>
        <taxon>Pentapetalae</taxon>
        <taxon>rosids</taxon>
        <taxon>fabids</taxon>
        <taxon>Fabales</taxon>
        <taxon>Fabaceae</taxon>
        <taxon>Cercidoideae</taxon>
        <taxon>Cercideae</taxon>
        <taxon>Bauhiniinae</taxon>
        <taxon>Bauhinia</taxon>
    </lineage>
</organism>
<name>A0ACB9MHQ8_BAUVA</name>
<evidence type="ECO:0000313" key="1">
    <source>
        <dbReference type="EMBL" id="KAI4323650.1"/>
    </source>
</evidence>
<proteinExistence type="predicted"/>